<feature type="compositionally biased region" description="Basic and acidic residues" evidence="1">
    <location>
        <begin position="89"/>
        <end position="99"/>
    </location>
</feature>
<feature type="compositionally biased region" description="Low complexity" evidence="1">
    <location>
        <begin position="20"/>
        <end position="40"/>
    </location>
</feature>
<proteinExistence type="predicted"/>
<dbReference type="Proteomes" id="UP000282060">
    <property type="component" value="Unassembled WGS sequence"/>
</dbReference>
<reference evidence="2 3" key="1">
    <citation type="submission" date="2018-12" db="EMBL/GenBank/DDBJ databases">
        <authorList>
            <person name="Yu L."/>
        </authorList>
    </citation>
    <scope>NUCLEOTIDE SEQUENCE [LARGE SCALE GENOMIC DNA]</scope>
    <source>
        <strain evidence="2 3">HAW-EB5</strain>
    </source>
</reference>
<dbReference type="OrthoDB" id="6388959at2"/>
<keyword evidence="3" id="KW-1185">Reference proteome</keyword>
<feature type="region of interest" description="Disordered" evidence="1">
    <location>
        <begin position="1"/>
        <end position="112"/>
    </location>
</feature>
<evidence type="ECO:0000313" key="2">
    <source>
        <dbReference type="EMBL" id="RTR30596.1"/>
    </source>
</evidence>
<feature type="compositionally biased region" description="Polar residues" evidence="1">
    <location>
        <begin position="1"/>
        <end position="11"/>
    </location>
</feature>
<name>A0A431W5D9_9GAMM</name>
<dbReference type="AlphaFoldDB" id="A0A431W5D9"/>
<dbReference type="EMBL" id="RXNV01000007">
    <property type="protein sequence ID" value="RTR30596.1"/>
    <property type="molecule type" value="Genomic_DNA"/>
</dbReference>
<feature type="compositionally biased region" description="Polar residues" evidence="1">
    <location>
        <begin position="41"/>
        <end position="81"/>
    </location>
</feature>
<accession>A0A431W5D9</accession>
<sequence>MIISGISNPSSLGGLLIERPSSTQANTQTPPQNSTQTDNPSVSMAETASPKAENSSINLSPTAIKLQTQDGSTQMPDSGKSSELLVEPANRKDTSEKGESAQSSGVKSFAYGALGMDHPDKVEEKEDDSYTAGQYLKAAATIGSVIALFV</sequence>
<gene>
    <name evidence="2" type="ORF">EKG39_15325</name>
</gene>
<evidence type="ECO:0000256" key="1">
    <source>
        <dbReference type="SAM" id="MobiDB-lite"/>
    </source>
</evidence>
<protein>
    <submittedName>
        <fullName evidence="2">Uncharacterized protein</fullName>
    </submittedName>
</protein>
<organism evidence="2 3">
    <name type="scientific">Shewanella atlantica</name>
    <dbReference type="NCBI Taxonomy" id="271099"/>
    <lineage>
        <taxon>Bacteria</taxon>
        <taxon>Pseudomonadati</taxon>
        <taxon>Pseudomonadota</taxon>
        <taxon>Gammaproteobacteria</taxon>
        <taxon>Alteromonadales</taxon>
        <taxon>Shewanellaceae</taxon>
        <taxon>Shewanella</taxon>
    </lineage>
</organism>
<comment type="caution">
    <text evidence="2">The sequence shown here is derived from an EMBL/GenBank/DDBJ whole genome shotgun (WGS) entry which is preliminary data.</text>
</comment>
<dbReference type="RefSeq" id="WP_126506697.1">
    <property type="nucleotide sequence ID" value="NZ_RXNV01000007.1"/>
</dbReference>
<evidence type="ECO:0000313" key="3">
    <source>
        <dbReference type="Proteomes" id="UP000282060"/>
    </source>
</evidence>